<protein>
    <submittedName>
        <fullName evidence="3">Uncharacterized protein</fullName>
    </submittedName>
</protein>
<keyword evidence="4" id="KW-1185">Reference proteome</keyword>
<organism evidence="3 4">
    <name type="scientific">Streptomyces cinerochromogenes</name>
    <dbReference type="NCBI Taxonomy" id="66422"/>
    <lineage>
        <taxon>Bacteria</taxon>
        <taxon>Bacillati</taxon>
        <taxon>Actinomycetota</taxon>
        <taxon>Actinomycetes</taxon>
        <taxon>Kitasatosporales</taxon>
        <taxon>Streptomycetaceae</taxon>
        <taxon>Streptomyces</taxon>
    </lineage>
</organism>
<accession>A0ABW7BKL3</accession>
<feature type="signal peptide" evidence="2">
    <location>
        <begin position="1"/>
        <end position="47"/>
    </location>
</feature>
<name>A0ABW7BKL3_9ACTN</name>
<dbReference type="RefSeq" id="WP_392824936.1">
    <property type="nucleotide sequence ID" value="NZ_JBICYV010000028.1"/>
</dbReference>
<evidence type="ECO:0000256" key="1">
    <source>
        <dbReference type="SAM" id="MobiDB-lite"/>
    </source>
</evidence>
<dbReference type="EMBL" id="JBICYV010000028">
    <property type="protein sequence ID" value="MFG3016294.1"/>
    <property type="molecule type" value="Genomic_DNA"/>
</dbReference>
<feature type="compositionally biased region" description="Low complexity" evidence="1">
    <location>
        <begin position="64"/>
        <end position="87"/>
    </location>
</feature>
<evidence type="ECO:0000313" key="4">
    <source>
        <dbReference type="Proteomes" id="UP001604267"/>
    </source>
</evidence>
<comment type="caution">
    <text evidence="3">The sequence shown here is derived from an EMBL/GenBank/DDBJ whole genome shotgun (WGS) entry which is preliminary data.</text>
</comment>
<feature type="region of interest" description="Disordered" evidence="1">
    <location>
        <begin position="45"/>
        <end position="95"/>
    </location>
</feature>
<evidence type="ECO:0000313" key="3">
    <source>
        <dbReference type="EMBL" id="MFG3016294.1"/>
    </source>
</evidence>
<gene>
    <name evidence="3" type="ORF">ACGFZB_38825</name>
</gene>
<sequence>MSPATRRAPAPPPGPGHRRRRAAALSAALAALALGLTGRLTAHPAAAAETHADHRFAGASFHAGPDPTTTTPRPPTTGSGPPSGSRTPVPPRPST</sequence>
<keyword evidence="2" id="KW-0732">Signal</keyword>
<proteinExistence type="predicted"/>
<feature type="chain" id="PRO_5045183827" evidence="2">
    <location>
        <begin position="48"/>
        <end position="95"/>
    </location>
</feature>
<reference evidence="3 4" key="1">
    <citation type="submission" date="2024-10" db="EMBL/GenBank/DDBJ databases">
        <title>The Natural Products Discovery Center: Release of the First 8490 Sequenced Strains for Exploring Actinobacteria Biosynthetic Diversity.</title>
        <authorList>
            <person name="Kalkreuter E."/>
            <person name="Kautsar S.A."/>
            <person name="Yang D."/>
            <person name="Bader C.D."/>
            <person name="Teijaro C.N."/>
            <person name="Fluegel L."/>
            <person name="Davis C.M."/>
            <person name="Simpson J.R."/>
            <person name="Lauterbach L."/>
            <person name="Steele A.D."/>
            <person name="Gui C."/>
            <person name="Meng S."/>
            <person name="Li G."/>
            <person name="Viehrig K."/>
            <person name="Ye F."/>
            <person name="Su P."/>
            <person name="Kiefer A.F."/>
            <person name="Nichols A."/>
            <person name="Cepeda A.J."/>
            <person name="Yan W."/>
            <person name="Fan B."/>
            <person name="Jiang Y."/>
            <person name="Adhikari A."/>
            <person name="Zheng C.-J."/>
            <person name="Schuster L."/>
            <person name="Cowan T.M."/>
            <person name="Smanski M.J."/>
            <person name="Chevrette M.G."/>
            <person name="De Carvalho L.P.S."/>
            <person name="Shen B."/>
        </authorList>
    </citation>
    <scope>NUCLEOTIDE SEQUENCE [LARGE SCALE GENOMIC DNA]</scope>
    <source>
        <strain evidence="3 4">NPDC048320</strain>
    </source>
</reference>
<feature type="region of interest" description="Disordered" evidence="1">
    <location>
        <begin position="1"/>
        <end position="23"/>
    </location>
</feature>
<dbReference type="Proteomes" id="UP001604267">
    <property type="component" value="Unassembled WGS sequence"/>
</dbReference>
<evidence type="ECO:0000256" key="2">
    <source>
        <dbReference type="SAM" id="SignalP"/>
    </source>
</evidence>